<accession>A0A2P2GLA7</accession>
<evidence type="ECO:0000313" key="1">
    <source>
        <dbReference type="EMBL" id="KKZ72293.1"/>
    </source>
</evidence>
<evidence type="ECO:0000313" key="2">
    <source>
        <dbReference type="Proteomes" id="UP000265325"/>
    </source>
</evidence>
<proteinExistence type="predicted"/>
<organism evidence="1 2">
    <name type="scientific">Streptomyces showdoensis</name>
    <dbReference type="NCBI Taxonomy" id="68268"/>
    <lineage>
        <taxon>Bacteria</taxon>
        <taxon>Bacillati</taxon>
        <taxon>Actinomycetota</taxon>
        <taxon>Actinomycetes</taxon>
        <taxon>Kitasatosporales</taxon>
        <taxon>Streptomycetaceae</taxon>
        <taxon>Streptomyces</taxon>
    </lineage>
</organism>
<reference evidence="1 2" key="1">
    <citation type="submission" date="2015-05" db="EMBL/GenBank/DDBJ databases">
        <title>Draft Genome assembly of Streptomyces showdoensis.</title>
        <authorList>
            <person name="Thapa K.K."/>
            <person name="Metsa-Ketela M."/>
        </authorList>
    </citation>
    <scope>NUCLEOTIDE SEQUENCE [LARGE SCALE GENOMIC DNA]</scope>
    <source>
        <strain evidence="1 2">ATCC 15227</strain>
    </source>
</reference>
<keyword evidence="2" id="KW-1185">Reference proteome</keyword>
<name>A0A2P2GLA7_STREW</name>
<sequence length="304" mass="32759">MADPEADTLELPPVPDWGRGRPRWAAQRIHPRRIGIGHRKLISQFRDWTRAEGHPAAGRAKGARLGGLALAALTTWRPLVEDPRLLALAGGSYLVAAWRASRPTPVTEEELQRRFLLGVQELIGDRPGIHVRELYDRLQAQPAAAHLDDTRLRALLVRCGVPTQQMRLGDVGGRIGIKAADVAALLSPAPVDTSSGPVDAGQHLPEEVVDQPETGCRPPSAHSQKEPFMPDHDITVRGHITLPDGSAVACPDCGTDKELTVYGPDGGAGHLMCPSGHHFPPPAPIDPYRLLASAVADPRTEFLS</sequence>
<comment type="caution">
    <text evidence="1">The sequence shown here is derived from an EMBL/GenBank/DDBJ whole genome shotgun (WGS) entry which is preliminary data.</text>
</comment>
<dbReference type="RefSeq" id="WP_046909055.1">
    <property type="nucleotide sequence ID" value="NZ_BAAAXG010000026.1"/>
</dbReference>
<dbReference type="OrthoDB" id="4211453at2"/>
<dbReference type="AlphaFoldDB" id="A0A2P2GLA7"/>
<dbReference type="EMBL" id="LAQS01000028">
    <property type="protein sequence ID" value="KKZ72293.1"/>
    <property type="molecule type" value="Genomic_DNA"/>
</dbReference>
<gene>
    <name evidence="1" type="ORF">VO63_19125</name>
</gene>
<protein>
    <submittedName>
        <fullName evidence="1">Uncharacterized protein</fullName>
    </submittedName>
</protein>
<dbReference type="Proteomes" id="UP000265325">
    <property type="component" value="Unassembled WGS sequence"/>
</dbReference>